<keyword evidence="8" id="KW-1185">Reference proteome</keyword>
<evidence type="ECO:0000256" key="4">
    <source>
        <dbReference type="ARBA" id="ARBA00022833"/>
    </source>
</evidence>
<dbReference type="InterPro" id="IPR012131">
    <property type="entry name" value="Hstdl_DH"/>
</dbReference>
<dbReference type="FunFam" id="3.40.50.1980:FF:000001">
    <property type="entry name" value="Histidinol dehydrogenase"/>
    <property type="match status" value="1"/>
</dbReference>
<dbReference type="GO" id="GO:0004399">
    <property type="term" value="F:histidinol dehydrogenase activity"/>
    <property type="evidence" value="ECO:0007669"/>
    <property type="project" value="UniProtKB-ARBA"/>
</dbReference>
<dbReference type="AlphaFoldDB" id="A0AAD7ULY4"/>
<organism evidence="7 8">
    <name type="scientific">Chrysophaeum taylorii</name>
    <dbReference type="NCBI Taxonomy" id="2483200"/>
    <lineage>
        <taxon>Eukaryota</taxon>
        <taxon>Sar</taxon>
        <taxon>Stramenopiles</taxon>
        <taxon>Ochrophyta</taxon>
        <taxon>Pelagophyceae</taxon>
        <taxon>Pelagomonadales</taxon>
        <taxon>Pelagomonadaceae</taxon>
        <taxon>Chrysophaeum</taxon>
    </lineage>
</organism>
<dbReference type="PRINTS" id="PR00083">
    <property type="entry name" value="HOLDHDRGNASE"/>
</dbReference>
<evidence type="ECO:0000313" key="8">
    <source>
        <dbReference type="Proteomes" id="UP001230188"/>
    </source>
</evidence>
<dbReference type="PROSITE" id="PS00611">
    <property type="entry name" value="HISOL_DEHYDROGENASE"/>
    <property type="match status" value="1"/>
</dbReference>
<proteinExistence type="inferred from homology"/>
<gene>
    <name evidence="7" type="ORF">CTAYLR_004417</name>
</gene>
<evidence type="ECO:0000256" key="5">
    <source>
        <dbReference type="ARBA" id="ARBA00023002"/>
    </source>
</evidence>
<keyword evidence="5" id="KW-0560">Oxidoreductase</keyword>
<sequence length="589" mass="61348">MTVLRVVESGSVASGAVEEAVDAGAMENARKTLEEVKAEGVPAVLRLAAKFGELGEGEAAVVEAGALKAAYDSLSAPERECLDRTAARIRVFAEAQRKSLGDVTTPIPGGEAGHRVAAVKVAGCYAPGGRYPLPSSVLMTAVTARAAGVETVVVASPKPSQITLAAAHVAGATVFLAIGGAHAIAALATGVFPKIPRCDVICGPGNKWVTAAKAVCSVSAGVGIDMLAGPSEVLVIADETADPSVVAADLLAQAEHDVVARPILVAFSASRNAAAIVDSVNAELEKQLDVLPTKAVAEPAVRAGFAVACASVDEAVRVADAVAPEHLEVVCENAQAVADRCDHYGGLFVGAKAAEVLGDYGIGPNHTLPTNATSRYTGGLAVFHFLRIRTWMRIDDLKAAKPAVQDAVTLARLEAAAVLGCCMRMLKEQLGGDTCSAVTVATIPKLERAPRMTPHGNWRRWRAAALTASSWELERRVNHRNLVDLFSKDIVPEVLADELHGLEVIGRDDLRLDNALDKSVPHLVAVTFERRGNAAAAPGLGVHNFVKGGIAPGGGPYHFRQQKLERALGDNPLWRGDWRRGGGGGGHIL</sequence>
<evidence type="ECO:0000256" key="1">
    <source>
        <dbReference type="ARBA" id="ARBA00001947"/>
    </source>
</evidence>
<dbReference type="NCBIfam" id="TIGR00069">
    <property type="entry name" value="hisD"/>
    <property type="match status" value="1"/>
</dbReference>
<dbReference type="Gene3D" id="1.20.5.1300">
    <property type="match status" value="1"/>
</dbReference>
<dbReference type="InterPro" id="IPR001692">
    <property type="entry name" value="Histidinol_DH_CS"/>
</dbReference>
<evidence type="ECO:0000256" key="3">
    <source>
        <dbReference type="ARBA" id="ARBA00022723"/>
    </source>
</evidence>
<dbReference type="SUPFAM" id="SSF53720">
    <property type="entry name" value="ALDH-like"/>
    <property type="match status" value="1"/>
</dbReference>
<name>A0AAD7ULY4_9STRA</name>
<dbReference type="Gene3D" id="3.40.50.1980">
    <property type="entry name" value="Nitrogenase molybdenum iron protein domain"/>
    <property type="match status" value="2"/>
</dbReference>
<protein>
    <recommendedName>
        <fullName evidence="9">Histidinol dehydrogenase</fullName>
    </recommendedName>
</protein>
<comment type="caution">
    <text evidence="7">The sequence shown here is derived from an EMBL/GenBank/DDBJ whole genome shotgun (WGS) entry which is preliminary data.</text>
</comment>
<dbReference type="Pfam" id="PF00815">
    <property type="entry name" value="Histidinol_dh"/>
    <property type="match status" value="1"/>
</dbReference>
<dbReference type="InterPro" id="IPR016161">
    <property type="entry name" value="Ald_DH/histidinol_DH"/>
</dbReference>
<keyword evidence="4" id="KW-0862">Zinc</keyword>
<dbReference type="GO" id="GO:0051287">
    <property type="term" value="F:NAD binding"/>
    <property type="evidence" value="ECO:0007669"/>
    <property type="project" value="InterPro"/>
</dbReference>
<evidence type="ECO:0000313" key="7">
    <source>
        <dbReference type="EMBL" id="KAJ8611999.1"/>
    </source>
</evidence>
<dbReference type="CDD" id="cd06572">
    <property type="entry name" value="Histidinol_dh"/>
    <property type="match status" value="1"/>
</dbReference>
<dbReference type="PANTHER" id="PTHR21256:SF2">
    <property type="entry name" value="HISTIDINE BIOSYNTHESIS TRIFUNCTIONAL PROTEIN"/>
    <property type="match status" value="1"/>
</dbReference>
<evidence type="ECO:0008006" key="9">
    <source>
        <dbReference type="Google" id="ProtNLM"/>
    </source>
</evidence>
<keyword evidence="3" id="KW-0479">Metal-binding</keyword>
<comment type="similarity">
    <text evidence="6">Belongs to the histidinol dehydrogenase family.</text>
</comment>
<comment type="pathway">
    <text evidence="2">Amino-acid biosynthesis; L-histidine biosynthesis; L-histidine from 5-phospho-alpha-D-ribose 1-diphosphate: step 9/9.</text>
</comment>
<dbReference type="GO" id="GO:0046872">
    <property type="term" value="F:metal ion binding"/>
    <property type="evidence" value="ECO:0007669"/>
    <property type="project" value="UniProtKB-KW"/>
</dbReference>
<dbReference type="EMBL" id="JAQMWT010000059">
    <property type="protein sequence ID" value="KAJ8611999.1"/>
    <property type="molecule type" value="Genomic_DNA"/>
</dbReference>
<evidence type="ECO:0000256" key="2">
    <source>
        <dbReference type="ARBA" id="ARBA00004940"/>
    </source>
</evidence>
<reference evidence="7" key="1">
    <citation type="submission" date="2023-01" db="EMBL/GenBank/DDBJ databases">
        <title>Metagenome sequencing of chrysophaentin producing Chrysophaeum taylorii.</title>
        <authorList>
            <person name="Davison J."/>
            <person name="Bewley C."/>
        </authorList>
    </citation>
    <scope>NUCLEOTIDE SEQUENCE</scope>
    <source>
        <strain evidence="7">NIES-1699</strain>
    </source>
</reference>
<dbReference type="GO" id="GO:0000105">
    <property type="term" value="P:L-histidine biosynthetic process"/>
    <property type="evidence" value="ECO:0007669"/>
    <property type="project" value="TreeGrafter"/>
</dbReference>
<dbReference type="GO" id="GO:0005829">
    <property type="term" value="C:cytosol"/>
    <property type="evidence" value="ECO:0007669"/>
    <property type="project" value="TreeGrafter"/>
</dbReference>
<comment type="cofactor">
    <cofactor evidence="1">
        <name>Zn(2+)</name>
        <dbReference type="ChEBI" id="CHEBI:29105"/>
    </cofactor>
</comment>
<dbReference type="Proteomes" id="UP001230188">
    <property type="component" value="Unassembled WGS sequence"/>
</dbReference>
<evidence type="ECO:0000256" key="6">
    <source>
        <dbReference type="RuleBase" id="RU004175"/>
    </source>
</evidence>
<accession>A0AAD7ULY4</accession>
<dbReference type="PANTHER" id="PTHR21256">
    <property type="entry name" value="HISTIDINOL DEHYDROGENASE HDH"/>
    <property type="match status" value="1"/>
</dbReference>